<protein>
    <recommendedName>
        <fullName evidence="11">tRNA-splicing ligase RtcB</fullName>
        <ecNumber evidence="11">6.5.1.-</ecNumber>
    </recommendedName>
</protein>
<feature type="binding site" evidence="9">
    <location>
        <begin position="406"/>
        <end position="409"/>
    </location>
    <ligand>
        <name>GMP</name>
        <dbReference type="ChEBI" id="CHEBI:58115"/>
    </ligand>
</feature>
<evidence type="ECO:0000256" key="7">
    <source>
        <dbReference type="ARBA" id="ARBA00047746"/>
    </source>
</evidence>
<dbReference type="AlphaFoldDB" id="Q7NY50"/>
<dbReference type="KEGG" id="cvi:CV_1425"/>
<dbReference type="EC" id="6.5.1.-" evidence="11"/>
<keyword evidence="13" id="KW-1185">Reference proteome</keyword>
<dbReference type="STRING" id="243365.CV_1425"/>
<dbReference type="Proteomes" id="UP000001424">
    <property type="component" value="Chromosome"/>
</dbReference>
<feature type="binding site" evidence="9">
    <location>
        <begin position="354"/>
        <end position="355"/>
    </location>
    <ligand>
        <name>GMP</name>
        <dbReference type="ChEBI" id="CHEBI:58115"/>
    </ligand>
</feature>
<dbReference type="InterPro" id="IPR036025">
    <property type="entry name" value="RtcB-like_sf"/>
</dbReference>
<dbReference type="Pfam" id="PF01139">
    <property type="entry name" value="RtcB"/>
    <property type="match status" value="1"/>
</dbReference>
<name>Q7NY50_CHRVO</name>
<feature type="binding site" evidence="9">
    <location>
        <position position="389"/>
    </location>
    <ligand>
        <name>GMP</name>
        <dbReference type="ChEBI" id="CHEBI:58115"/>
    </ligand>
</feature>
<dbReference type="PANTHER" id="PTHR11118">
    <property type="entry name" value="RNA-SPLICING LIGASE RTCB HOMOLOG"/>
    <property type="match status" value="1"/>
</dbReference>
<dbReference type="InterPro" id="IPR001233">
    <property type="entry name" value="RtcB"/>
</dbReference>
<feature type="binding site" evidence="10">
    <location>
        <position position="117"/>
    </location>
    <ligand>
        <name>Mn(2+)</name>
        <dbReference type="ChEBI" id="CHEBI:29035"/>
        <label>1</label>
    </ligand>
</feature>
<keyword evidence="5 9" id="KW-0342">GTP-binding</keyword>
<evidence type="ECO:0000256" key="9">
    <source>
        <dbReference type="PIRSR" id="PIRSR601233-2"/>
    </source>
</evidence>
<feature type="binding site" evidence="9">
    <location>
        <begin position="382"/>
        <end position="385"/>
    </location>
    <ligand>
        <name>GMP</name>
        <dbReference type="ChEBI" id="CHEBI:58115"/>
    </ligand>
</feature>
<feature type="binding site" evidence="9">
    <location>
        <begin position="235"/>
        <end position="239"/>
    </location>
    <ligand>
        <name>GMP</name>
        <dbReference type="ChEBI" id="CHEBI:58115"/>
    </ligand>
</feature>
<keyword evidence="1 11" id="KW-0436">Ligase</keyword>
<evidence type="ECO:0000313" key="12">
    <source>
        <dbReference type="EMBL" id="AAQ59100.1"/>
    </source>
</evidence>
<dbReference type="EMBL" id="AE016825">
    <property type="protein sequence ID" value="AAQ59100.1"/>
    <property type="molecule type" value="Genomic_DNA"/>
</dbReference>
<dbReference type="GO" id="GO:0006396">
    <property type="term" value="P:RNA processing"/>
    <property type="evidence" value="ECO:0007669"/>
    <property type="project" value="InterPro"/>
</dbReference>
<comment type="cofactor">
    <cofactor evidence="10 11">
        <name>Mn(2+)</name>
        <dbReference type="ChEBI" id="CHEBI:29035"/>
    </cofactor>
    <text evidence="10 11">Binds 2 manganese ions per subunit.</text>
</comment>
<dbReference type="GO" id="GO:0046872">
    <property type="term" value="F:metal ion binding"/>
    <property type="evidence" value="ECO:0007669"/>
    <property type="project" value="UniProtKB-UniRule"/>
</dbReference>
<dbReference type="GO" id="GO:0170057">
    <property type="term" value="F:RNA ligase (GTP) activity"/>
    <property type="evidence" value="ECO:0007669"/>
    <property type="project" value="UniProtKB-EC"/>
</dbReference>
<dbReference type="eggNOG" id="COG1690">
    <property type="taxonomic scope" value="Bacteria"/>
</dbReference>
<comment type="similarity">
    <text evidence="11">Belongs to the RtcB family.</text>
</comment>
<keyword evidence="2 10" id="KW-0479">Metal-binding</keyword>
<proteinExistence type="inferred from homology"/>
<keyword evidence="4" id="KW-0692">RNA repair</keyword>
<sequence length="477" mass="51567">MTGGVTVPIASDAIMTSISRLKAALQRQGIHVERTNNIYRLRTADSEAAVLLPDSLPLEEKAVKQLLGFAATRSADGHHGVCKACATPDFHPGGIAPVGAVVATDPEFVIPAAIGTDINCGLRLVSTGLQYETIAPHKDALESRLTHVLLDNGRNLPVFSRGFAALFDAGPDAFIDLLPREGLWAGVNRTRLLNELAACVSLDSFDSAARYAPEALVGTRELIRDPSLGTQGAGNHFVELQVVDQVLDRHAAYAAGLAKDDVVFMIHTGSRDVGFYVGKRWMNKARAAWPRQMKYPEHGLFGLSGALADEYLIAMGTAARYAWANRMALTEMVRSAIEATLGQSNSRLVVDVPHNVVLREQGLNIHRKGATPAREGELALIPGSMGDFSYVAAGLGHPDWLWSCSHGAGRSMRRQAMRRLATEVAPGSWQCVTLREERRIEEAPHAYKPVGPVIAAQEEAGLIKAAVRLRPWLTFKA</sequence>
<evidence type="ECO:0000256" key="5">
    <source>
        <dbReference type="ARBA" id="ARBA00023134"/>
    </source>
</evidence>
<dbReference type="PANTHER" id="PTHR11118:SF1">
    <property type="entry name" value="RNA-SPLICING LIGASE RTCB HOMOLOG"/>
    <property type="match status" value="1"/>
</dbReference>
<feature type="binding site" evidence="10">
    <location>
        <position position="354"/>
    </location>
    <ligand>
        <name>Mn(2+)</name>
        <dbReference type="ChEBI" id="CHEBI:29035"/>
        <label>2</label>
    </ligand>
</feature>
<comment type="catalytic activity">
    <reaction evidence="7">
        <text>a 3'-end 3'-phospho-ribonucleotide-RNA + a 5'-end dephospho-ribonucleoside-RNA + GTP = a ribonucleotidyl-ribonucleotide-RNA + GMP + diphosphate</text>
        <dbReference type="Rhea" id="RHEA:68076"/>
        <dbReference type="Rhea" id="RHEA-COMP:10463"/>
        <dbReference type="Rhea" id="RHEA-COMP:13936"/>
        <dbReference type="Rhea" id="RHEA-COMP:17355"/>
        <dbReference type="ChEBI" id="CHEBI:33019"/>
        <dbReference type="ChEBI" id="CHEBI:37565"/>
        <dbReference type="ChEBI" id="CHEBI:58115"/>
        <dbReference type="ChEBI" id="CHEBI:83062"/>
        <dbReference type="ChEBI" id="CHEBI:138284"/>
        <dbReference type="ChEBI" id="CHEBI:173118"/>
        <dbReference type="EC" id="6.5.1.8"/>
    </reaction>
</comment>
<evidence type="ECO:0000313" key="13">
    <source>
        <dbReference type="Proteomes" id="UP000001424"/>
    </source>
</evidence>
<dbReference type="HOGENOM" id="CLU_022279_4_0_4"/>
<organism evidence="12 13">
    <name type="scientific">Chromobacterium violaceum (strain ATCC 12472 / DSM 30191 / JCM 1249 / CCUG 213 / NBRC 12614 / NCIMB 9131 / NCTC 9757 / MK)</name>
    <dbReference type="NCBI Taxonomy" id="243365"/>
    <lineage>
        <taxon>Bacteria</taxon>
        <taxon>Pseudomonadati</taxon>
        <taxon>Pseudomonadota</taxon>
        <taxon>Betaproteobacteria</taxon>
        <taxon>Neisseriales</taxon>
        <taxon>Chromobacteriaceae</taxon>
        <taxon>Chromobacterium</taxon>
    </lineage>
</organism>
<evidence type="ECO:0000256" key="8">
    <source>
        <dbReference type="PIRSR" id="PIRSR601233-1"/>
    </source>
</evidence>
<feature type="active site" description="GMP-histidine intermediate" evidence="8">
    <location>
        <position position="406"/>
    </location>
</feature>
<evidence type="ECO:0000256" key="11">
    <source>
        <dbReference type="RuleBase" id="RU371113"/>
    </source>
</evidence>
<feature type="binding site" evidence="10">
    <location>
        <position position="267"/>
    </location>
    <ligand>
        <name>Mn(2+)</name>
        <dbReference type="ChEBI" id="CHEBI:29035"/>
        <label>2</label>
    </ligand>
</feature>
<accession>Q7NY50</accession>
<evidence type="ECO:0000256" key="2">
    <source>
        <dbReference type="ARBA" id="ARBA00022723"/>
    </source>
</evidence>
<dbReference type="Gene3D" id="3.90.1860.10">
    <property type="entry name" value="tRNA-splicing ligase RtcB"/>
    <property type="match status" value="1"/>
</dbReference>
<dbReference type="GO" id="GO:0042245">
    <property type="term" value="P:RNA repair"/>
    <property type="evidence" value="ECO:0007669"/>
    <property type="project" value="UniProtKB-KW"/>
</dbReference>
<evidence type="ECO:0000256" key="4">
    <source>
        <dbReference type="ARBA" id="ARBA00022800"/>
    </source>
</evidence>
<gene>
    <name evidence="11" type="primary">rtcB</name>
    <name evidence="12" type="ordered locus">CV_1425</name>
</gene>
<keyword evidence="3 9" id="KW-0547">Nucleotide-binding</keyword>
<comment type="subunit">
    <text evidence="11">Monomer.</text>
</comment>
<reference evidence="12 13" key="1">
    <citation type="journal article" date="2003" name="Proc. Natl. Acad. Sci. U.S.A.">
        <title>The complete genome sequence of Chromobacterium violaceum reveals remarkable and exploitable bacterial adaptability.</title>
        <authorList>
            <person name="Vasconcelos A.T.R."/>
            <person name="de Almeida D.F."/>
            <person name="Almeida F.C."/>
            <person name="de Almeida L.G.P."/>
            <person name="de Almeida R."/>
            <person name="Goncalves J.A.A."/>
            <person name="Andrade E.M."/>
            <person name="Antonio R.V."/>
            <person name="Araripe J."/>
            <person name="de Araujo M.F.F."/>
            <person name="Filho S.A."/>
            <person name="Azevedo V."/>
            <person name="Batista A.J."/>
            <person name="Bataus L.A.M."/>
            <person name="Batista J.S."/>
            <person name="Belo A."/>
            <person name="vander Berg C."/>
            <person name="Blamey J."/>
            <person name="Bogo M."/>
            <person name="Bonato S."/>
            <person name="Bordignon J."/>
            <person name="Brito C.A."/>
            <person name="Brocchi M."/>
            <person name="Burity H.A."/>
            <person name="Camargo A.A."/>
            <person name="Cardoso D.D.P."/>
            <person name="Carneiro N.P."/>
            <person name="Carraro D.M."/>
            <person name="Carvalho C.M.B."/>
            <person name="Cascardo J.C.M."/>
            <person name="Cavada B.S."/>
            <person name="Chueire L.M.O."/>
            <person name="Pasa T.B.C."/>
            <person name="Duran N."/>
            <person name="Fagundes N."/>
            <person name="Falcao C.L."/>
            <person name="Fantinatti F."/>
            <person name="Farias I.P."/>
            <person name="Felipe M.S.S."/>
            <person name="Ferrari L.P."/>
            <person name="Ferro J.A."/>
            <person name="Ferro M.I.T."/>
            <person name="Franco G.R."/>
            <person name="Freitas N.S.A."/>
            <person name="Furlan L.R."/>
            <person name="Gazzinelli R.T."/>
            <person name="Gomes E.A."/>
            <person name="Goncalves P.R."/>
            <person name="Grangeiro T.B."/>
            <person name="Grattapaglia D."/>
            <person name="Grisard E.C."/>
            <person name="Guimaraes C.T."/>
            <person name="Hanna E.S."/>
            <person name="Hungria M."/>
            <person name="Jardim S.N."/>
            <person name="Laurino J."/>
            <person name="Leoi L.C.T."/>
            <person name="Fassarella L."/>
            <person name="Lima A."/>
            <person name="Loureiro M.F."/>
            <person name="Lyra M.C.P."/>
            <person name="Macedo M."/>
            <person name="Madeira H.M.F."/>
            <person name="Manfio G.P."/>
            <person name="Maranhao A.Q."/>
            <person name="Martins W.S."/>
            <person name="di Mauro S.M.Z."/>
            <person name="de Medeiros S.R.B."/>
            <person name="Meissner R.D.V."/>
            <person name="Menck C.F.M."/>
            <person name="Moreira M.A.M."/>
            <person name="Nascimento F.F."/>
            <person name="Nicolas M.F."/>
            <person name="Oliveira J.G."/>
            <person name="Oliveira S.C."/>
            <person name="Paixao R.F.C."/>
            <person name="Parente J.A."/>
            <person name="Pedrosa F.O."/>
            <person name="Pena S.J.D."/>
            <person name="Perreira J.O."/>
            <person name="Perreira M."/>
            <person name="Pinto L.S.R.C."/>
            <person name="Pinto L.S."/>
            <person name="Porto J.I.R."/>
            <person name="Potrich D.P."/>
            <person name="Neto C.E.R."/>
            <person name="Reis A.M.M."/>
            <person name="Rigo L.U."/>
            <person name="Rondinelli E."/>
            <person name="dos Santos E.B.P."/>
            <person name="Santos F.R."/>
            <person name="Schneider M.P.C."/>
            <person name="Seuanez H.N."/>
            <person name="Silva A.M.R."/>
            <person name="da Silva A.L.C."/>
            <person name="Silva D.W."/>
            <person name="Silva R."/>
            <person name="Simoes I.C."/>
            <person name="Simon D."/>
            <person name="Soares C.M.A."/>
            <person name="Soares R.B.A."/>
            <person name="Souza E.M."/>
            <person name="Souza K.R.L."/>
            <person name="Souza R.C."/>
            <person name="Steffens M.B.R."/>
            <person name="Steindel M."/>
            <person name="Teixeira S.R."/>
            <person name="Urmenyi T."/>
            <person name="Vettore A."/>
            <person name="Wassem R."/>
            <person name="Zaha A."/>
            <person name="Simpson A.J.G."/>
        </authorList>
    </citation>
    <scope>NUCLEOTIDE SEQUENCE [LARGE SCALE GENOMIC DNA]</scope>
    <source>
        <strain evidence="13">ATCC 12472 / DSM 30191 / JCM 1249 / NBRC 12614 / NCIMB 9131 / NCTC 9757</strain>
    </source>
</reference>
<evidence type="ECO:0000256" key="6">
    <source>
        <dbReference type="ARBA" id="ARBA00023211"/>
    </source>
</evidence>
<evidence type="ECO:0000256" key="10">
    <source>
        <dbReference type="PIRSR" id="PIRSR601233-3"/>
    </source>
</evidence>
<feature type="binding site" evidence="10">
    <location>
        <position position="236"/>
    </location>
    <ligand>
        <name>Mn(2+)</name>
        <dbReference type="ChEBI" id="CHEBI:29035"/>
        <label>1</label>
    </ligand>
</feature>
<dbReference type="GO" id="GO:0005525">
    <property type="term" value="F:GTP binding"/>
    <property type="evidence" value="ECO:0007669"/>
    <property type="project" value="UniProtKB-KW"/>
</dbReference>
<evidence type="ECO:0000256" key="3">
    <source>
        <dbReference type="ARBA" id="ARBA00022741"/>
    </source>
</evidence>
<keyword evidence="6 10" id="KW-0464">Manganese</keyword>
<dbReference type="SUPFAM" id="SSF103365">
    <property type="entry name" value="Hypothetical protein PH1602"/>
    <property type="match status" value="1"/>
</dbReference>
<evidence type="ECO:0000256" key="1">
    <source>
        <dbReference type="ARBA" id="ARBA00022598"/>
    </source>
</evidence>
<dbReference type="GO" id="GO:0003972">
    <property type="term" value="F:RNA ligase (ATP) activity"/>
    <property type="evidence" value="ECO:0007669"/>
    <property type="project" value="TreeGrafter"/>
</dbReference>